<keyword evidence="6" id="KW-1185">Reference proteome</keyword>
<comment type="caution">
    <text evidence="5">The sequence shown here is derived from an EMBL/GenBank/DDBJ whole genome shotgun (WGS) entry which is preliminary data.</text>
</comment>
<dbReference type="PROSITE" id="PS01173">
    <property type="entry name" value="LIPASE_GDXG_HIS"/>
    <property type="match status" value="1"/>
</dbReference>
<dbReference type="EMBL" id="JAYKXN010000001">
    <property type="protein sequence ID" value="KAK7319849.1"/>
    <property type="molecule type" value="Genomic_DNA"/>
</dbReference>
<dbReference type="PANTHER" id="PTHR23024">
    <property type="entry name" value="ARYLACETAMIDE DEACETYLASE"/>
    <property type="match status" value="1"/>
</dbReference>
<sequence length="372" mass="41473">MIRFSRFGGHEALKYLNVPSINLFTHSSFPLKPHNPSPKLKNQLQCTASPLSTTMDSTEEELAYDLSPILKVYKNGRIHRLAGTDVVPPCLDPTTNVQSKDVVISEEDNISARLFIPKTDYPPTQKLPLLVYFHGGAFIIESPFSANYHNLLNKIVSKANVIAVSVHYRRAPEHPVPVAHEDSWLALKWIASHVGGNGTEELLNEYADFGRVFFSGDSAGANIANYLGVRVGTEGLPRGVKVEGIALVHPYFWGVEPLECEARKPEETGKGHQLWRFVCPTTCGCDDPVINPGKDPNLGRLGCERVVVCVAENDLLRDRGWYYKELLEKSGWGGVVEIKEIKDEGHVFHMFNPDCENALLLLNQIVSFIKHH</sequence>
<accession>A0AAN9Q3J7</accession>
<protein>
    <recommendedName>
        <fullName evidence="4">Alpha/beta hydrolase fold-3 domain-containing protein</fullName>
    </recommendedName>
</protein>
<dbReference type="InterPro" id="IPR002168">
    <property type="entry name" value="Lipase_GDXG_HIS_AS"/>
</dbReference>
<reference evidence="5 6" key="1">
    <citation type="submission" date="2024-01" db="EMBL/GenBank/DDBJ databases">
        <title>The genomes of 5 underutilized Papilionoideae crops provide insights into root nodulation and disease resistance.</title>
        <authorList>
            <person name="Yuan L."/>
        </authorList>
    </citation>
    <scope>NUCLEOTIDE SEQUENCE [LARGE SCALE GENOMIC DNA]</scope>
    <source>
        <strain evidence="5">LY-2023</strain>
        <tissue evidence="5">Leaf</tissue>
    </source>
</reference>
<dbReference type="InterPro" id="IPR033140">
    <property type="entry name" value="Lipase_GDXG_put_SER_AS"/>
</dbReference>
<dbReference type="GO" id="GO:0016787">
    <property type="term" value="F:hydrolase activity"/>
    <property type="evidence" value="ECO:0007669"/>
    <property type="project" value="UniProtKB-KW"/>
</dbReference>
<evidence type="ECO:0000259" key="4">
    <source>
        <dbReference type="Pfam" id="PF07859"/>
    </source>
</evidence>
<feature type="active site" evidence="3">
    <location>
        <position position="218"/>
    </location>
</feature>
<evidence type="ECO:0000256" key="1">
    <source>
        <dbReference type="ARBA" id="ARBA00010515"/>
    </source>
</evidence>
<dbReference type="InterPro" id="IPR050466">
    <property type="entry name" value="Carboxylest/Gibb_receptor"/>
</dbReference>
<keyword evidence="2" id="KW-0378">Hydrolase</keyword>
<dbReference type="InterPro" id="IPR029058">
    <property type="entry name" value="AB_hydrolase_fold"/>
</dbReference>
<dbReference type="PANTHER" id="PTHR23024:SF619">
    <property type="entry name" value="CXE CARBOXYLESTERASE"/>
    <property type="match status" value="1"/>
</dbReference>
<proteinExistence type="inferred from homology"/>
<dbReference type="InterPro" id="IPR013094">
    <property type="entry name" value="AB_hydrolase_3"/>
</dbReference>
<comment type="similarity">
    <text evidence="1">Belongs to the 'GDXG' lipolytic enzyme family.</text>
</comment>
<dbReference type="Pfam" id="PF07859">
    <property type="entry name" value="Abhydrolase_3"/>
    <property type="match status" value="1"/>
</dbReference>
<evidence type="ECO:0000313" key="5">
    <source>
        <dbReference type="EMBL" id="KAK7319849.1"/>
    </source>
</evidence>
<dbReference type="SUPFAM" id="SSF53474">
    <property type="entry name" value="alpha/beta-Hydrolases"/>
    <property type="match status" value="1"/>
</dbReference>
<evidence type="ECO:0000313" key="6">
    <source>
        <dbReference type="Proteomes" id="UP001359559"/>
    </source>
</evidence>
<name>A0AAN9Q3J7_CLITE</name>
<gene>
    <name evidence="5" type="ORF">RJT34_04577</name>
</gene>
<dbReference type="Gene3D" id="3.40.50.1820">
    <property type="entry name" value="alpha/beta hydrolase"/>
    <property type="match status" value="1"/>
</dbReference>
<dbReference type="AlphaFoldDB" id="A0AAN9Q3J7"/>
<dbReference type="PROSITE" id="PS01174">
    <property type="entry name" value="LIPASE_GDXG_SER"/>
    <property type="match status" value="1"/>
</dbReference>
<feature type="domain" description="Alpha/beta hydrolase fold-3" evidence="4">
    <location>
        <begin position="130"/>
        <end position="350"/>
    </location>
</feature>
<evidence type="ECO:0000256" key="2">
    <source>
        <dbReference type="ARBA" id="ARBA00022801"/>
    </source>
</evidence>
<dbReference type="Proteomes" id="UP001359559">
    <property type="component" value="Unassembled WGS sequence"/>
</dbReference>
<evidence type="ECO:0000256" key="3">
    <source>
        <dbReference type="PROSITE-ProRule" id="PRU10038"/>
    </source>
</evidence>
<organism evidence="5 6">
    <name type="scientific">Clitoria ternatea</name>
    <name type="common">Butterfly pea</name>
    <dbReference type="NCBI Taxonomy" id="43366"/>
    <lineage>
        <taxon>Eukaryota</taxon>
        <taxon>Viridiplantae</taxon>
        <taxon>Streptophyta</taxon>
        <taxon>Embryophyta</taxon>
        <taxon>Tracheophyta</taxon>
        <taxon>Spermatophyta</taxon>
        <taxon>Magnoliopsida</taxon>
        <taxon>eudicotyledons</taxon>
        <taxon>Gunneridae</taxon>
        <taxon>Pentapetalae</taxon>
        <taxon>rosids</taxon>
        <taxon>fabids</taxon>
        <taxon>Fabales</taxon>
        <taxon>Fabaceae</taxon>
        <taxon>Papilionoideae</taxon>
        <taxon>50 kb inversion clade</taxon>
        <taxon>NPAAA clade</taxon>
        <taxon>indigoferoid/millettioid clade</taxon>
        <taxon>Phaseoleae</taxon>
        <taxon>Clitoria</taxon>
    </lineage>
</organism>